<keyword evidence="3" id="KW-0967">Endosome</keyword>
<proteinExistence type="inferred from homology"/>
<evidence type="ECO:0000313" key="6">
    <source>
        <dbReference type="EMBL" id="CAG8467917.1"/>
    </source>
</evidence>
<evidence type="ECO:0000256" key="2">
    <source>
        <dbReference type="ARBA" id="ARBA00006190"/>
    </source>
</evidence>
<dbReference type="Gene3D" id="1.10.287.1060">
    <property type="entry name" value="ESAT-6-like"/>
    <property type="match status" value="1"/>
</dbReference>
<evidence type="ECO:0000256" key="5">
    <source>
        <dbReference type="ARBA" id="ARBA00042586"/>
    </source>
</evidence>
<dbReference type="GO" id="GO:0005771">
    <property type="term" value="C:multivesicular body"/>
    <property type="evidence" value="ECO:0007669"/>
    <property type="project" value="TreeGrafter"/>
</dbReference>
<dbReference type="EMBL" id="CAJVPJ010000054">
    <property type="protein sequence ID" value="CAG8467917.1"/>
    <property type="molecule type" value="Genomic_DNA"/>
</dbReference>
<sequence>MQLFYAKARPKANPKDAVLRLRETLSMLEKREAFLQNKIDSELKTAKLNAGTNKRAALMALKRKKQYMNQIEKISGSRLLIDTQVMAIENANVNLETMKAMQVGAEAMKSIYGSMDINTVDDTMESIREQMDLAEDISNAISVPLGVDFLDDDELAAELEELEQEALDNQLLGAEAPPVTVPNLGRTEPVVRNPAQDIDEEAELADLRAAMAL</sequence>
<gene>
    <name evidence="6" type="ORF">POCULU_LOCUS891</name>
</gene>
<evidence type="ECO:0000256" key="1">
    <source>
        <dbReference type="ARBA" id="ARBA00004177"/>
    </source>
</evidence>
<organism evidence="6 7">
    <name type="scientific">Paraglomus occultum</name>
    <dbReference type="NCBI Taxonomy" id="144539"/>
    <lineage>
        <taxon>Eukaryota</taxon>
        <taxon>Fungi</taxon>
        <taxon>Fungi incertae sedis</taxon>
        <taxon>Mucoromycota</taxon>
        <taxon>Glomeromycotina</taxon>
        <taxon>Glomeromycetes</taxon>
        <taxon>Paraglomerales</taxon>
        <taxon>Paraglomeraceae</taxon>
        <taxon>Paraglomus</taxon>
    </lineage>
</organism>
<comment type="caution">
    <text evidence="6">The sequence shown here is derived from an EMBL/GenBank/DDBJ whole genome shotgun (WGS) entry which is preliminary data.</text>
</comment>
<dbReference type="InterPro" id="IPR005024">
    <property type="entry name" value="Snf7_fam"/>
</dbReference>
<dbReference type="PANTHER" id="PTHR22761">
    <property type="entry name" value="CHARGED MULTIVESICULAR BODY PROTEIN"/>
    <property type="match status" value="1"/>
</dbReference>
<dbReference type="AlphaFoldDB" id="A0A9N8W0U4"/>
<comment type="subcellular location">
    <subcellularLocation>
        <location evidence="1">Endosome</location>
    </subcellularLocation>
</comment>
<reference evidence="6" key="1">
    <citation type="submission" date="2021-06" db="EMBL/GenBank/DDBJ databases">
        <authorList>
            <person name="Kallberg Y."/>
            <person name="Tangrot J."/>
            <person name="Rosling A."/>
        </authorList>
    </citation>
    <scope>NUCLEOTIDE SEQUENCE</scope>
    <source>
        <strain evidence="6">IA702</strain>
    </source>
</reference>
<evidence type="ECO:0000256" key="3">
    <source>
        <dbReference type="ARBA" id="ARBA00022753"/>
    </source>
</evidence>
<name>A0A9N8W0U4_9GLOM</name>
<dbReference type="Proteomes" id="UP000789572">
    <property type="component" value="Unassembled WGS sequence"/>
</dbReference>
<dbReference type="GO" id="GO:0006900">
    <property type="term" value="P:vesicle budding from membrane"/>
    <property type="evidence" value="ECO:0007669"/>
    <property type="project" value="TreeGrafter"/>
</dbReference>
<dbReference type="OrthoDB" id="5592979at2759"/>
<dbReference type="GO" id="GO:0032511">
    <property type="term" value="P:late endosome to vacuole transport via multivesicular body sorting pathway"/>
    <property type="evidence" value="ECO:0007669"/>
    <property type="project" value="TreeGrafter"/>
</dbReference>
<dbReference type="Gene3D" id="6.10.250.1710">
    <property type="match status" value="1"/>
</dbReference>
<protein>
    <recommendedName>
        <fullName evidence="4">Vacuolar-sorting protein SNF7</fullName>
    </recommendedName>
    <alternativeName>
        <fullName evidence="5">Vacuolar protein-sorting-associated protein 32</fullName>
    </alternativeName>
</protein>
<evidence type="ECO:0000313" key="7">
    <source>
        <dbReference type="Proteomes" id="UP000789572"/>
    </source>
</evidence>
<comment type="similarity">
    <text evidence="2">Belongs to the SNF7 family.</text>
</comment>
<dbReference type="GO" id="GO:0000815">
    <property type="term" value="C:ESCRT III complex"/>
    <property type="evidence" value="ECO:0007669"/>
    <property type="project" value="TreeGrafter"/>
</dbReference>
<accession>A0A9N8W0U4</accession>
<evidence type="ECO:0000256" key="4">
    <source>
        <dbReference type="ARBA" id="ARBA00040017"/>
    </source>
</evidence>
<keyword evidence="7" id="KW-1185">Reference proteome</keyword>
<dbReference type="PANTHER" id="PTHR22761:SF10">
    <property type="entry name" value="GH13992P"/>
    <property type="match status" value="1"/>
</dbReference>
<dbReference type="Pfam" id="PF03357">
    <property type="entry name" value="Snf7"/>
    <property type="match status" value="1"/>
</dbReference>
<dbReference type="GO" id="GO:0009898">
    <property type="term" value="C:cytoplasmic side of plasma membrane"/>
    <property type="evidence" value="ECO:0007669"/>
    <property type="project" value="TreeGrafter"/>
</dbReference>